<dbReference type="Proteomes" id="UP000839834">
    <property type="component" value="Unassembled WGS sequence"/>
</dbReference>
<accession>A0A1S0ZUI9</accession>
<name>A0A1S0ZUI9_SALER</name>
<dbReference type="Proteomes" id="UP000839610">
    <property type="component" value="Unassembled WGS sequence"/>
</dbReference>
<dbReference type="EMBL" id="RNKS01000088">
    <property type="protein sequence ID" value="MGD31696.1"/>
    <property type="molecule type" value="Genomic_DNA"/>
</dbReference>
<evidence type="ECO:0000313" key="10">
    <source>
        <dbReference type="EMBL" id="TPQ10760.1"/>
    </source>
</evidence>
<gene>
    <name evidence="6" type="ORF">A7E06_13655</name>
    <name evidence="8" type="ORF">A7S51_17435</name>
    <name evidence="1" type="ORF">CHC34_05250</name>
    <name evidence="7" type="ORF">D9O31_02025</name>
    <name evidence="4" type="ORF">EE393_22740</name>
    <name evidence="10" type="ORF">FJR63_15255</name>
    <name evidence="5" type="ORF">KO51_26780</name>
    <name evidence="9" type="ORF">NCTC6385_00960</name>
    <name evidence="2" type="ORF">NL99_25935</name>
    <name evidence="3" type="ORF">VH79_17095</name>
</gene>
<reference evidence="8" key="1">
    <citation type="submission" date="2016-09" db="EMBL/GenBank/DDBJ databases">
        <title>Whole genome sequencing of Salmonella enterica.</title>
        <authorList>
            <person name="Bell R."/>
        </authorList>
    </citation>
    <scope>NUCLEOTIDE SEQUENCE [LARGE SCALE GENOMIC DNA]</scope>
    <source>
        <strain evidence="8">CFSAN044929</strain>
    </source>
</reference>
<dbReference type="EMBL" id="CP030219">
    <property type="protein sequence ID" value="AXD70427.1"/>
    <property type="molecule type" value="Genomic_DNA"/>
</dbReference>
<dbReference type="Gene3D" id="6.10.280.50">
    <property type="match status" value="1"/>
</dbReference>
<dbReference type="EMBL" id="RSUV01000009">
    <property type="protein sequence ID" value="MIV44548.1"/>
    <property type="molecule type" value="Genomic_DNA"/>
</dbReference>
<dbReference type="Pfam" id="PF04325">
    <property type="entry name" value="DUF465"/>
    <property type="match status" value="1"/>
</dbReference>
<evidence type="ECO:0000313" key="9">
    <source>
        <dbReference type="EMBL" id="SUF94095.1"/>
    </source>
</evidence>
<dbReference type="Proteomes" id="UP000251994">
    <property type="component" value="Chromosome"/>
</dbReference>
<reference evidence="4" key="5">
    <citation type="submission" date="2018-11" db="EMBL/GenBank/DDBJ databases">
        <authorList>
            <consortium name="PulseNet: The National Subtyping Network for Foodborne Disease Surveillance"/>
            <person name="Tarr C.L."/>
            <person name="Trees E."/>
            <person name="Katz L.S."/>
            <person name="Carleton-Romer H.A."/>
            <person name="Stroika S."/>
            <person name="Kucerova Z."/>
            <person name="Roache K.F."/>
            <person name="Sabol A.L."/>
            <person name="Besser J."/>
            <person name="Gerner-Smidt P."/>
        </authorList>
    </citation>
    <scope>NUCLEOTIDE SEQUENCE [LARGE SCALE GENOMIC DNA]</scope>
    <source>
        <strain evidence="7">PNUSAS052121</strain>
        <strain evidence="4">PNUSAS058450</strain>
    </source>
</reference>
<dbReference type="EMBL" id="VFRH01000012">
    <property type="protein sequence ID" value="TPQ10760.1"/>
    <property type="molecule type" value="Genomic_DNA"/>
</dbReference>
<reference evidence="2" key="4">
    <citation type="submission" date="2018-08" db="EMBL/GenBank/DDBJ databases">
        <authorList>
            <consortium name="GenomeTrakr network: Whole genome sequencing for foodborne pathogen traceback"/>
        </authorList>
    </citation>
    <scope>NUCLEOTIDE SEQUENCE [LARGE SCALE GENOMIC DNA]</scope>
    <source>
        <strain evidence="6">CFSAN048114</strain>
        <strain evidence="3">FDA00008842</strain>
        <strain evidence="5">FLUFL-1338</strain>
        <strain evidence="2">FLUFL-367</strain>
    </source>
</reference>
<dbReference type="Proteomes" id="UP000866740">
    <property type="component" value="Unassembled WGS sequence"/>
</dbReference>
<evidence type="ECO:0000313" key="8">
    <source>
        <dbReference type="EMBL" id="OHJ50545.1"/>
    </source>
</evidence>
<dbReference type="EMBL" id="MLTE01000012">
    <property type="protein sequence ID" value="OHJ50545.1"/>
    <property type="molecule type" value="Genomic_DNA"/>
</dbReference>
<dbReference type="Proteomes" id="UP000254463">
    <property type="component" value="Unassembled WGS sequence"/>
</dbReference>
<dbReference type="EMBL" id="RSMR01000056">
    <property type="protein sequence ID" value="MIK94976.1"/>
    <property type="molecule type" value="Genomic_DNA"/>
</dbReference>
<dbReference type="EMBL" id="UGWV01000002">
    <property type="protein sequence ID" value="SUF94095.1"/>
    <property type="molecule type" value="Genomic_DNA"/>
</dbReference>
<dbReference type="EMBL" id="AAGLUV010000010">
    <property type="protein sequence ID" value="EBP4584895.1"/>
    <property type="molecule type" value="Genomic_DNA"/>
</dbReference>
<evidence type="ECO:0000313" key="13">
    <source>
        <dbReference type="Proteomes" id="UP000320106"/>
    </source>
</evidence>
<evidence type="ECO:0000313" key="3">
    <source>
        <dbReference type="EMBL" id="EBP4584895.1"/>
    </source>
</evidence>
<dbReference type="InterPro" id="IPR038444">
    <property type="entry name" value="DUF465_sf"/>
</dbReference>
<dbReference type="InterPro" id="IPR007420">
    <property type="entry name" value="DUF465"/>
</dbReference>
<evidence type="ECO:0000313" key="11">
    <source>
        <dbReference type="Proteomes" id="UP000251994"/>
    </source>
</evidence>
<dbReference type="Proteomes" id="UP000320106">
    <property type="component" value="Unassembled WGS sequence"/>
</dbReference>
<reference evidence="10 13" key="6">
    <citation type="submission" date="2019-06" db="EMBL/GenBank/DDBJ databases">
        <title>Comparative genome anaysis of Salmonella and Staphylococcus aureus isolated from China.</title>
        <authorList>
            <person name="Li L."/>
        </authorList>
    </citation>
    <scope>NUCLEOTIDE SEQUENCE [LARGE SCALE GENOMIC DNA]</scope>
    <source>
        <strain evidence="10 13">GSJ/2016-Sal.-012</strain>
    </source>
</reference>
<evidence type="ECO:0000313" key="12">
    <source>
        <dbReference type="Proteomes" id="UP000254463"/>
    </source>
</evidence>
<organism evidence="8">
    <name type="scientific">Salmonella enterica</name>
    <name type="common">Salmonella choleraesuis</name>
    <dbReference type="NCBI Taxonomy" id="28901"/>
    <lineage>
        <taxon>Bacteria</taxon>
        <taxon>Pseudomonadati</taxon>
        <taxon>Pseudomonadota</taxon>
        <taxon>Gammaproteobacteria</taxon>
        <taxon>Enterobacterales</taxon>
        <taxon>Enterobacteriaceae</taxon>
        <taxon>Salmonella</taxon>
    </lineage>
</organism>
<evidence type="ECO:0000313" key="6">
    <source>
        <dbReference type="EMBL" id="MIV44548.1"/>
    </source>
</evidence>
<proteinExistence type="predicted"/>
<reference evidence="1 11" key="2">
    <citation type="submission" date="2018-06" db="EMBL/GenBank/DDBJ databases">
        <title>Completed Genome Sequences of 32 Strains from Various Serotypes of Salmonella enterica.</title>
        <authorList>
            <person name="Nash J.H.E."/>
            <person name="Robertson J."/>
            <person name="Bessonov K."/>
        </authorList>
    </citation>
    <scope>NUCLEOTIDE SEQUENCE [LARGE SCALE GENOMIC DNA]</scope>
    <source>
        <strain evidence="1 11">SA20021456</strain>
    </source>
</reference>
<dbReference type="EMBL" id="AAACVH010000074">
    <property type="protein sequence ID" value="EAA8668304.1"/>
    <property type="molecule type" value="Genomic_DNA"/>
</dbReference>
<dbReference type="AlphaFoldDB" id="A0A1S0ZUI9"/>
<sequence>MFPEYRELISRLKNEDAHFSVLFQRHNELDHEVSREEARPAPDSIRLIKMKREKLHLKDEMYRILRSYSPGE</sequence>
<protein>
    <submittedName>
        <fullName evidence="1">DUF465 domain-containing protein</fullName>
    </submittedName>
</protein>
<evidence type="ECO:0000313" key="2">
    <source>
        <dbReference type="EMBL" id="EAA8668304.1"/>
    </source>
</evidence>
<dbReference type="Proteomes" id="UP000885336">
    <property type="component" value="Unassembled WGS sequence"/>
</dbReference>
<dbReference type="Proteomes" id="UP000839526">
    <property type="component" value="Unassembled WGS sequence"/>
</dbReference>
<evidence type="ECO:0000313" key="1">
    <source>
        <dbReference type="EMBL" id="AXD70427.1"/>
    </source>
</evidence>
<dbReference type="Proteomes" id="UP000839530">
    <property type="component" value="Unassembled WGS sequence"/>
</dbReference>
<dbReference type="RefSeq" id="WP_001750801.1">
    <property type="nucleotide sequence ID" value="NZ_CP030180.1"/>
</dbReference>
<evidence type="ECO:0000313" key="4">
    <source>
        <dbReference type="EMBL" id="MGD31696.1"/>
    </source>
</evidence>
<reference evidence="9 12" key="3">
    <citation type="submission" date="2018-06" db="EMBL/GenBank/DDBJ databases">
        <authorList>
            <consortium name="Pathogen Informatics"/>
            <person name="Doyle S."/>
        </authorList>
    </citation>
    <scope>NUCLEOTIDE SEQUENCE [LARGE SCALE GENOMIC DNA]</scope>
    <source>
        <strain evidence="9 12">NCTC6385</strain>
    </source>
</reference>
<evidence type="ECO:0000313" key="7">
    <source>
        <dbReference type="EMBL" id="MMS75405.1"/>
    </source>
</evidence>
<evidence type="ECO:0000313" key="5">
    <source>
        <dbReference type="EMBL" id="MIK94976.1"/>
    </source>
</evidence>
<dbReference type="Proteomes" id="UP000885283">
    <property type="component" value="Unassembled WGS sequence"/>
</dbReference>
<dbReference type="EMBL" id="RWAH01000001">
    <property type="protein sequence ID" value="MMS75405.1"/>
    <property type="molecule type" value="Genomic_DNA"/>
</dbReference>